<feature type="transmembrane region" description="Helical" evidence="9">
    <location>
        <begin position="250"/>
        <end position="279"/>
    </location>
</feature>
<evidence type="ECO:0000256" key="6">
    <source>
        <dbReference type="ARBA" id="ARBA00022989"/>
    </source>
</evidence>
<dbReference type="GO" id="GO:0005789">
    <property type="term" value="C:endoplasmic reticulum membrane"/>
    <property type="evidence" value="ECO:0007669"/>
    <property type="project" value="UniProtKB-SubCell"/>
</dbReference>
<evidence type="ECO:0000256" key="3">
    <source>
        <dbReference type="ARBA" id="ARBA00022502"/>
    </source>
</evidence>
<evidence type="ECO:0000256" key="4">
    <source>
        <dbReference type="ARBA" id="ARBA00022692"/>
    </source>
</evidence>
<name>A0A164YGB5_9AGAM</name>
<accession>A0A164YGB5</accession>
<dbReference type="GO" id="GO:0006506">
    <property type="term" value="P:GPI anchor biosynthetic process"/>
    <property type="evidence" value="ECO:0007669"/>
    <property type="project" value="UniProtKB-UniPathway"/>
</dbReference>
<feature type="compositionally biased region" description="Polar residues" evidence="8">
    <location>
        <begin position="13"/>
        <end position="23"/>
    </location>
</feature>
<organism evidence="10 11">
    <name type="scientific">Sistotremastrum niveocremeum HHB9708</name>
    <dbReference type="NCBI Taxonomy" id="1314777"/>
    <lineage>
        <taxon>Eukaryota</taxon>
        <taxon>Fungi</taxon>
        <taxon>Dikarya</taxon>
        <taxon>Basidiomycota</taxon>
        <taxon>Agaricomycotina</taxon>
        <taxon>Agaricomycetes</taxon>
        <taxon>Sistotremastrales</taxon>
        <taxon>Sistotremastraceae</taxon>
        <taxon>Sertulicium</taxon>
        <taxon>Sertulicium niveocremeum</taxon>
    </lineage>
</organism>
<keyword evidence="7 9" id="KW-0472">Membrane</keyword>
<evidence type="ECO:0000256" key="7">
    <source>
        <dbReference type="ARBA" id="ARBA00023136"/>
    </source>
</evidence>
<evidence type="ECO:0000256" key="1">
    <source>
        <dbReference type="ARBA" id="ARBA00004477"/>
    </source>
</evidence>
<evidence type="ECO:0000256" key="2">
    <source>
        <dbReference type="ARBA" id="ARBA00004687"/>
    </source>
</evidence>
<sequence>MSFNRKKNRHPTAQKTSSTSKPTSRGLEPTGLPLLQYSSLLGTCTLLMGFNILFLPRTSLVISPLTSLLPPPSSSLDKPQHPFLDPLTANPILTTAWWTIGAVIICGWWAGWMKHWYKFSRAIKDDVSLTPEIKLRAHTDAWLSTIAVSVALYVLLILFGAPIISHHAQTYLLALLVALLTVLAPLYALGRPNFESDPDSMIRRLTWFRLFAELSPRNHWERAAVYPAVGSVLGCWVSAIPIALDWDRPWQAWPLTCAVGAMTGFMFGGLASLATNVVVSLANEEMGQTAAPPVEKKRS</sequence>
<feature type="compositionally biased region" description="Basic residues" evidence="8">
    <location>
        <begin position="1"/>
        <end position="12"/>
    </location>
</feature>
<reference evidence="10 11" key="1">
    <citation type="journal article" date="2016" name="Mol. Biol. Evol.">
        <title>Comparative Genomics of Early-Diverging Mushroom-Forming Fungi Provides Insights into the Origins of Lignocellulose Decay Capabilities.</title>
        <authorList>
            <person name="Nagy L.G."/>
            <person name="Riley R."/>
            <person name="Tritt A."/>
            <person name="Adam C."/>
            <person name="Daum C."/>
            <person name="Floudas D."/>
            <person name="Sun H."/>
            <person name="Yadav J.S."/>
            <person name="Pangilinan J."/>
            <person name="Larsson K.H."/>
            <person name="Matsuura K."/>
            <person name="Barry K."/>
            <person name="Labutti K."/>
            <person name="Kuo R."/>
            <person name="Ohm R.A."/>
            <person name="Bhattacharya S.S."/>
            <person name="Shirouzu T."/>
            <person name="Yoshinaga Y."/>
            <person name="Martin F.M."/>
            <person name="Grigoriev I.V."/>
            <person name="Hibbett D.S."/>
        </authorList>
    </citation>
    <scope>NUCLEOTIDE SEQUENCE [LARGE SCALE GENOMIC DNA]</scope>
    <source>
        <strain evidence="10 11">HHB9708</strain>
    </source>
</reference>
<dbReference type="Proteomes" id="UP000076722">
    <property type="component" value="Unassembled WGS sequence"/>
</dbReference>
<keyword evidence="3" id="KW-0337">GPI-anchor biosynthesis</keyword>
<feature type="transmembrane region" description="Helical" evidence="9">
    <location>
        <begin position="92"/>
        <end position="111"/>
    </location>
</feature>
<comment type="subcellular location">
    <subcellularLocation>
        <location evidence="1">Endoplasmic reticulum membrane</location>
        <topology evidence="1">Multi-pass membrane protein</topology>
    </subcellularLocation>
</comment>
<dbReference type="UniPathway" id="UPA00196"/>
<feature type="transmembrane region" description="Helical" evidence="9">
    <location>
        <begin position="170"/>
        <end position="189"/>
    </location>
</feature>
<evidence type="ECO:0008006" key="12">
    <source>
        <dbReference type="Google" id="ProtNLM"/>
    </source>
</evidence>
<proteinExistence type="predicted"/>
<dbReference type="EMBL" id="KV419398">
    <property type="protein sequence ID" value="KZS96889.1"/>
    <property type="molecule type" value="Genomic_DNA"/>
</dbReference>
<dbReference type="Pfam" id="PF06699">
    <property type="entry name" value="PIG-F"/>
    <property type="match status" value="1"/>
</dbReference>
<dbReference type="AlphaFoldDB" id="A0A164YGB5"/>
<keyword evidence="4 9" id="KW-0812">Transmembrane</keyword>
<gene>
    <name evidence="10" type="ORF">SISNIDRAFT_482667</name>
</gene>
<evidence type="ECO:0000313" key="10">
    <source>
        <dbReference type="EMBL" id="KZS96889.1"/>
    </source>
</evidence>
<feature type="transmembrane region" description="Helical" evidence="9">
    <location>
        <begin position="224"/>
        <end position="244"/>
    </location>
</feature>
<dbReference type="InterPro" id="IPR009580">
    <property type="entry name" value="GPI_biosynthesis_protein_Pig-F"/>
</dbReference>
<evidence type="ECO:0000256" key="9">
    <source>
        <dbReference type="SAM" id="Phobius"/>
    </source>
</evidence>
<dbReference type="OrthoDB" id="17366at2759"/>
<evidence type="ECO:0000256" key="8">
    <source>
        <dbReference type="SAM" id="MobiDB-lite"/>
    </source>
</evidence>
<dbReference type="STRING" id="1314777.A0A164YGB5"/>
<comment type="pathway">
    <text evidence="2">Glycolipid biosynthesis; glycosylphosphatidylinositol-anchor biosynthesis.</text>
</comment>
<evidence type="ECO:0000313" key="11">
    <source>
        <dbReference type="Proteomes" id="UP000076722"/>
    </source>
</evidence>
<keyword evidence="11" id="KW-1185">Reference proteome</keyword>
<keyword evidence="6 9" id="KW-1133">Transmembrane helix</keyword>
<feature type="region of interest" description="Disordered" evidence="8">
    <location>
        <begin position="1"/>
        <end position="27"/>
    </location>
</feature>
<feature type="transmembrane region" description="Helical" evidence="9">
    <location>
        <begin position="141"/>
        <end position="164"/>
    </location>
</feature>
<protein>
    <recommendedName>
        <fullName evidence="12">PIG-F-domain-containing protein</fullName>
    </recommendedName>
</protein>
<feature type="transmembrane region" description="Helical" evidence="9">
    <location>
        <begin position="34"/>
        <end position="55"/>
    </location>
</feature>
<evidence type="ECO:0000256" key="5">
    <source>
        <dbReference type="ARBA" id="ARBA00022824"/>
    </source>
</evidence>
<keyword evidence="5" id="KW-0256">Endoplasmic reticulum</keyword>